<evidence type="ECO:0008006" key="5">
    <source>
        <dbReference type="Google" id="ProtNLM"/>
    </source>
</evidence>
<feature type="compositionally biased region" description="Polar residues" evidence="1">
    <location>
        <begin position="340"/>
        <end position="356"/>
    </location>
</feature>
<proteinExistence type="predicted"/>
<accession>A0ABX5L8B2</accession>
<organism evidence="3 4">
    <name type="scientific">Rathayibacter iranicus NCPPB 2253 = VKM Ac-1602</name>
    <dbReference type="NCBI Taxonomy" id="1328868"/>
    <lineage>
        <taxon>Bacteria</taxon>
        <taxon>Bacillati</taxon>
        <taxon>Actinomycetota</taxon>
        <taxon>Actinomycetes</taxon>
        <taxon>Micrococcales</taxon>
        <taxon>Microbacteriaceae</taxon>
        <taxon>Rathayibacter</taxon>
    </lineage>
</organism>
<evidence type="ECO:0000313" key="4">
    <source>
        <dbReference type="Proteomes" id="UP000245674"/>
    </source>
</evidence>
<sequence length="356" mass="36874">MARKGTSPASALWDENPQERDNQRAPSVSKMASNRKWVRRALYAIAFGIVPITCFALLGNVVNATTSAATGATRASISSNYSAGKVAAVEAMRAWLAQTPAPLPGGHMSSWDGYETRDIPLNDKGVRDSDVAVELHHFTLISGTGIEMVVFQSDVEVRVSPTFGVKVSGSPTLMPGAPSATNGWPTVVTWPGYPSGTTSKAVTQAVTAWAKAFTAGTSDDLRLAVGDPDAKHSYLPLTGIESATASVTASADIPLADPEARPVQMLVRVGLALVWNGQEAPAADDATARAALPTAVYDVLVDGANTAAPRVVSWGGPGTGPELSAYSTAIDGVAADAASPTDNPIPSMTEEVTSNE</sequence>
<reference evidence="3 4" key="1">
    <citation type="submission" date="2018-03" db="EMBL/GenBank/DDBJ databases">
        <title>Genomic Encyclopedia of Type Strains, Phase III (KMG-III): the genomes of soil and plant-associated and newly described type strains.</title>
        <authorList>
            <person name="Whitman W."/>
        </authorList>
    </citation>
    <scope>NUCLEOTIDE SEQUENCE [LARGE SCALE GENOMIC DNA]</scope>
    <source>
        <strain evidence="3 4">VKM Ac-1602</strain>
    </source>
</reference>
<evidence type="ECO:0000313" key="3">
    <source>
        <dbReference type="EMBL" id="PWJ61018.1"/>
    </source>
</evidence>
<dbReference type="Proteomes" id="UP000245674">
    <property type="component" value="Unassembled WGS sequence"/>
</dbReference>
<name>A0ABX5L8B2_9MICO</name>
<keyword evidence="2" id="KW-0812">Transmembrane</keyword>
<feature type="transmembrane region" description="Helical" evidence="2">
    <location>
        <begin position="41"/>
        <end position="62"/>
    </location>
</feature>
<keyword evidence="2" id="KW-1133">Transmembrane helix</keyword>
<feature type="region of interest" description="Disordered" evidence="1">
    <location>
        <begin position="336"/>
        <end position="356"/>
    </location>
</feature>
<evidence type="ECO:0000256" key="2">
    <source>
        <dbReference type="SAM" id="Phobius"/>
    </source>
</evidence>
<comment type="caution">
    <text evidence="3">The sequence shown here is derived from an EMBL/GenBank/DDBJ whole genome shotgun (WGS) entry which is preliminary data.</text>
</comment>
<evidence type="ECO:0000256" key="1">
    <source>
        <dbReference type="SAM" id="MobiDB-lite"/>
    </source>
</evidence>
<dbReference type="EMBL" id="QGDV01000021">
    <property type="protein sequence ID" value="PWJ61018.1"/>
    <property type="molecule type" value="Genomic_DNA"/>
</dbReference>
<protein>
    <recommendedName>
        <fullName evidence="5">Conjugative transposon protein TcpC</fullName>
    </recommendedName>
</protein>
<keyword evidence="4" id="KW-1185">Reference proteome</keyword>
<feature type="region of interest" description="Disordered" evidence="1">
    <location>
        <begin position="1"/>
        <end position="30"/>
    </location>
</feature>
<gene>
    <name evidence="3" type="ORF">B0H03_12124</name>
</gene>
<keyword evidence="2" id="KW-0472">Membrane</keyword>